<proteinExistence type="predicted"/>
<dbReference type="Proteomes" id="UP000887572">
    <property type="component" value="Unplaced"/>
</dbReference>
<name>A0A914GRH7_GLORO</name>
<organism evidence="1 2">
    <name type="scientific">Globodera rostochiensis</name>
    <name type="common">Golden nematode worm</name>
    <name type="synonym">Heterodera rostochiensis</name>
    <dbReference type="NCBI Taxonomy" id="31243"/>
    <lineage>
        <taxon>Eukaryota</taxon>
        <taxon>Metazoa</taxon>
        <taxon>Ecdysozoa</taxon>
        <taxon>Nematoda</taxon>
        <taxon>Chromadorea</taxon>
        <taxon>Rhabditida</taxon>
        <taxon>Tylenchina</taxon>
        <taxon>Tylenchomorpha</taxon>
        <taxon>Tylenchoidea</taxon>
        <taxon>Heteroderidae</taxon>
        <taxon>Heteroderinae</taxon>
        <taxon>Globodera</taxon>
    </lineage>
</organism>
<evidence type="ECO:0000313" key="1">
    <source>
        <dbReference type="Proteomes" id="UP000887572"/>
    </source>
</evidence>
<reference evidence="2" key="1">
    <citation type="submission" date="2022-11" db="UniProtKB">
        <authorList>
            <consortium name="WormBaseParasite"/>
        </authorList>
    </citation>
    <scope>IDENTIFICATION</scope>
</reference>
<evidence type="ECO:0000313" key="2">
    <source>
        <dbReference type="WBParaSite" id="Gr19_v10_g10076.t3"/>
    </source>
</evidence>
<dbReference type="WBParaSite" id="Gr19_v10_g10076.t3">
    <property type="protein sequence ID" value="Gr19_v10_g10076.t3"/>
    <property type="gene ID" value="Gr19_v10_g10076"/>
</dbReference>
<keyword evidence="1" id="KW-1185">Reference proteome</keyword>
<dbReference type="AlphaFoldDB" id="A0A914GRH7"/>
<protein>
    <submittedName>
        <fullName evidence="2">Uncharacterized protein</fullName>
    </submittedName>
</protein>
<sequence length="186" mass="20548">MINNSGVCVPMRAAPLGSSVGGRYVRVPDWYKLAQRRLCHQNDRSTKFRLECALGVPHTSGINGTCQYPATGNISTLHFEQFSERGLEWNFDHRKGDGSSGSWPAHAQTFLRNRVRKFKMPEGEMEELKALADQAATLCAEMGHPLQHMVVVEYMCSVNMPCTALNSGNGGTTPPATQWHTARVAD</sequence>
<accession>A0A914GRH7</accession>